<dbReference type="SUPFAM" id="SSF54909">
    <property type="entry name" value="Dimeric alpha+beta barrel"/>
    <property type="match status" value="1"/>
</dbReference>
<gene>
    <name evidence="2" type="ORF">H1R19_20260</name>
</gene>
<dbReference type="RefSeq" id="WP_219849977.1">
    <property type="nucleotide sequence ID" value="NZ_CP059491.1"/>
</dbReference>
<sequence length="109" mass="11939">MIFEIRDYVAVPGKLPALISLFNEVSKPLMGKHELELVTAGMTCIGEDAFNGISYTIRFADLGDLDAKWSAFLSDPVWVTELAARTADGPIVGKMTRRVFDETPFGTIA</sequence>
<keyword evidence="3" id="KW-1185">Reference proteome</keyword>
<reference evidence="3" key="1">
    <citation type="submission" date="2020-07" db="EMBL/GenBank/DDBJ databases">
        <title>novel species isolated from the respiratory tract of Marmot.</title>
        <authorList>
            <person name="Zhang G."/>
        </authorList>
    </citation>
    <scope>NUCLEOTIDE SEQUENCE [LARGE SCALE GENOMIC DNA]</scope>
    <source>
        <strain evidence="3">686</strain>
    </source>
</reference>
<organism evidence="2 3">
    <name type="scientific">Gordonia jinghuaiqii</name>
    <dbReference type="NCBI Taxonomy" id="2758710"/>
    <lineage>
        <taxon>Bacteria</taxon>
        <taxon>Bacillati</taxon>
        <taxon>Actinomycetota</taxon>
        <taxon>Actinomycetes</taxon>
        <taxon>Mycobacteriales</taxon>
        <taxon>Gordoniaceae</taxon>
        <taxon>Gordonia</taxon>
    </lineage>
</organism>
<dbReference type="Pfam" id="PF07978">
    <property type="entry name" value="NIPSNAP"/>
    <property type="match status" value="1"/>
</dbReference>
<accession>A0A7D7LR08</accession>
<dbReference type="AlphaFoldDB" id="A0A7D7LR08"/>
<evidence type="ECO:0000259" key="1">
    <source>
        <dbReference type="Pfam" id="PF07978"/>
    </source>
</evidence>
<evidence type="ECO:0000313" key="3">
    <source>
        <dbReference type="Proteomes" id="UP000515663"/>
    </source>
</evidence>
<dbReference type="KEGG" id="gji:H1R19_20260"/>
<dbReference type="EMBL" id="CP059491">
    <property type="protein sequence ID" value="QMT01160.1"/>
    <property type="molecule type" value="Genomic_DNA"/>
</dbReference>
<dbReference type="InterPro" id="IPR011008">
    <property type="entry name" value="Dimeric_a/b-barrel"/>
</dbReference>
<proteinExistence type="predicted"/>
<dbReference type="Gene3D" id="3.30.70.100">
    <property type="match status" value="1"/>
</dbReference>
<protein>
    <submittedName>
        <fullName evidence="2">NIPSNAP family protein</fullName>
    </submittedName>
</protein>
<feature type="domain" description="NIPSNAP" evidence="1">
    <location>
        <begin position="3"/>
        <end position="105"/>
    </location>
</feature>
<evidence type="ECO:0000313" key="2">
    <source>
        <dbReference type="EMBL" id="QMT01160.1"/>
    </source>
</evidence>
<dbReference type="Proteomes" id="UP000515663">
    <property type="component" value="Chromosome"/>
</dbReference>
<name>A0A7D7LR08_9ACTN</name>
<dbReference type="InterPro" id="IPR012577">
    <property type="entry name" value="NIPSNAP"/>
</dbReference>